<evidence type="ECO:0000256" key="2">
    <source>
        <dbReference type="ARBA" id="ARBA00022603"/>
    </source>
</evidence>
<dbReference type="RefSeq" id="WP_182549005.1">
    <property type="nucleotide sequence ID" value="NZ_JACGXN010000002.1"/>
</dbReference>
<dbReference type="InterPro" id="IPR029063">
    <property type="entry name" value="SAM-dependent_MTases_sf"/>
</dbReference>
<keyword evidence="2 7" id="KW-0489">Methyltransferase</keyword>
<evidence type="ECO:0000256" key="3">
    <source>
        <dbReference type="ARBA" id="ARBA00022679"/>
    </source>
</evidence>
<dbReference type="GO" id="GO:0003886">
    <property type="term" value="F:DNA (cytosine-5-)-methyltransferase activity"/>
    <property type="evidence" value="ECO:0007669"/>
    <property type="project" value="UniProtKB-EC"/>
</dbReference>
<dbReference type="InterPro" id="IPR050390">
    <property type="entry name" value="C5-Methyltransferase"/>
</dbReference>
<evidence type="ECO:0000256" key="4">
    <source>
        <dbReference type="ARBA" id="ARBA00022691"/>
    </source>
</evidence>
<gene>
    <name evidence="9" type="ORF">FHW16_001996</name>
</gene>
<comment type="catalytic activity">
    <reaction evidence="6">
        <text>a 2'-deoxycytidine in DNA + S-adenosyl-L-methionine = a 5-methyl-2'-deoxycytidine in DNA + S-adenosyl-L-homocysteine + H(+)</text>
        <dbReference type="Rhea" id="RHEA:13681"/>
        <dbReference type="Rhea" id="RHEA-COMP:11369"/>
        <dbReference type="Rhea" id="RHEA-COMP:11370"/>
        <dbReference type="ChEBI" id="CHEBI:15378"/>
        <dbReference type="ChEBI" id="CHEBI:57856"/>
        <dbReference type="ChEBI" id="CHEBI:59789"/>
        <dbReference type="ChEBI" id="CHEBI:85452"/>
        <dbReference type="ChEBI" id="CHEBI:85454"/>
        <dbReference type="EC" id="2.1.1.37"/>
    </reaction>
</comment>
<feature type="region of interest" description="Disordered" evidence="8">
    <location>
        <begin position="519"/>
        <end position="538"/>
    </location>
</feature>
<dbReference type="PRINTS" id="PR00105">
    <property type="entry name" value="C5METTRFRASE"/>
</dbReference>
<organism evidence="9 10">
    <name type="scientific">Phyllobacterium myrsinacearum</name>
    <dbReference type="NCBI Taxonomy" id="28101"/>
    <lineage>
        <taxon>Bacteria</taxon>
        <taxon>Pseudomonadati</taxon>
        <taxon>Pseudomonadota</taxon>
        <taxon>Alphaproteobacteria</taxon>
        <taxon>Hyphomicrobiales</taxon>
        <taxon>Phyllobacteriaceae</taxon>
        <taxon>Phyllobacterium</taxon>
    </lineage>
</organism>
<dbReference type="PROSITE" id="PS00094">
    <property type="entry name" value="C5_MTASE_1"/>
    <property type="match status" value="1"/>
</dbReference>
<keyword evidence="3 7" id="KW-0808">Transferase</keyword>
<keyword evidence="4 7" id="KW-0949">S-adenosyl-L-methionine</keyword>
<dbReference type="AlphaFoldDB" id="A0A839ELD4"/>
<dbReference type="PANTHER" id="PTHR10629">
    <property type="entry name" value="CYTOSINE-SPECIFIC METHYLTRANSFERASE"/>
    <property type="match status" value="1"/>
</dbReference>
<reference evidence="9 10" key="1">
    <citation type="submission" date="2020-07" db="EMBL/GenBank/DDBJ databases">
        <title>Genomic Encyclopedia of Type Strains, Phase IV (KMG-V): Genome sequencing to study the core and pangenomes of soil and plant-associated prokaryotes.</title>
        <authorList>
            <person name="Whitman W."/>
        </authorList>
    </citation>
    <scope>NUCLEOTIDE SEQUENCE [LARGE SCALE GENOMIC DNA]</scope>
    <source>
        <strain evidence="9 10">AN3</strain>
    </source>
</reference>
<sequence length="538" mass="59203">MRAIDLFCGAGGFALGMQRSGFDIIRSIDFNAHALAVHKANIRHVEFHGLIKRPPPPRASGQPSISGEARSKRGNMFRSNSRVHSADLSAVVELAPDLARLRPDIVFGGPPCQPFSKSGKQHGDDDPKSNLTDAFAILVASSRPRYFVMENVPEIDRTAAFEGAIAIFRAAEYGLTKAIYNANDYGTAQSRERLIVAGCLGETDGWLLPHMEARKQSPLCVSDVLGPNFGTPLFSTPDPSGLPLWTRGGDYITADSAFRHGKGLDTSGFGNRAQDKQLLAAYPDGSRFYWRYPGGKSSGVLNPVDEPIPTLTNSALDGFSRQYEPKPTDPLDMRIMETLTFTQFAKLFGFPDTWRWDVEVQRGKSGSSAKAAFVGQEAKKQMLANSVSPMLAEAIGRSIKDHANGVKIILPSDFEEHPDYEMWLCTAKGFSGKILTQARSDLRAAKKIVGNRRLPDARSELPAFDRLATSLPVSRKSVLRKSLVILAEFELFRGYVDTGLFPDDHEAYARGEFHQMLREGRSPLDDESDGLQSSLFFR</sequence>
<dbReference type="GO" id="GO:0032259">
    <property type="term" value="P:methylation"/>
    <property type="evidence" value="ECO:0007669"/>
    <property type="project" value="UniProtKB-KW"/>
</dbReference>
<dbReference type="Proteomes" id="UP000549052">
    <property type="component" value="Unassembled WGS sequence"/>
</dbReference>
<dbReference type="Pfam" id="PF00145">
    <property type="entry name" value="DNA_methylase"/>
    <property type="match status" value="2"/>
</dbReference>
<feature type="region of interest" description="Disordered" evidence="8">
    <location>
        <begin position="52"/>
        <end position="72"/>
    </location>
</feature>
<dbReference type="GO" id="GO:0009307">
    <property type="term" value="P:DNA restriction-modification system"/>
    <property type="evidence" value="ECO:0007669"/>
    <property type="project" value="UniProtKB-KW"/>
</dbReference>
<keyword evidence="10" id="KW-1185">Reference proteome</keyword>
<dbReference type="Gene3D" id="3.90.120.10">
    <property type="entry name" value="DNA Methylase, subunit A, domain 2"/>
    <property type="match status" value="1"/>
</dbReference>
<dbReference type="InterPro" id="IPR001525">
    <property type="entry name" value="C5_MeTfrase"/>
</dbReference>
<comment type="similarity">
    <text evidence="7">Belongs to the class I-like SAM-binding methyltransferase superfamily. C5-methyltransferase family.</text>
</comment>
<evidence type="ECO:0000256" key="7">
    <source>
        <dbReference type="PROSITE-ProRule" id="PRU01016"/>
    </source>
</evidence>
<proteinExistence type="inferred from homology"/>
<evidence type="ECO:0000313" key="9">
    <source>
        <dbReference type="EMBL" id="MBA8878284.1"/>
    </source>
</evidence>
<evidence type="ECO:0000256" key="8">
    <source>
        <dbReference type="SAM" id="MobiDB-lite"/>
    </source>
</evidence>
<evidence type="ECO:0000256" key="1">
    <source>
        <dbReference type="ARBA" id="ARBA00011975"/>
    </source>
</evidence>
<protein>
    <recommendedName>
        <fullName evidence="1">DNA (cytosine-5-)-methyltransferase</fullName>
        <ecNumber evidence="1">2.1.1.37</ecNumber>
    </recommendedName>
</protein>
<evidence type="ECO:0000256" key="5">
    <source>
        <dbReference type="ARBA" id="ARBA00022747"/>
    </source>
</evidence>
<name>A0A839ELD4_9HYPH</name>
<dbReference type="SUPFAM" id="SSF53335">
    <property type="entry name" value="S-adenosyl-L-methionine-dependent methyltransferases"/>
    <property type="match status" value="1"/>
</dbReference>
<dbReference type="Gene3D" id="3.40.50.150">
    <property type="entry name" value="Vaccinia Virus protein VP39"/>
    <property type="match status" value="1"/>
</dbReference>
<feature type="active site" evidence="7">
    <location>
        <position position="112"/>
    </location>
</feature>
<dbReference type="PANTHER" id="PTHR10629:SF52">
    <property type="entry name" value="DNA (CYTOSINE-5)-METHYLTRANSFERASE 1"/>
    <property type="match status" value="1"/>
</dbReference>
<dbReference type="InterPro" id="IPR018117">
    <property type="entry name" value="C5_DNA_meth_AS"/>
</dbReference>
<evidence type="ECO:0000256" key="6">
    <source>
        <dbReference type="ARBA" id="ARBA00047422"/>
    </source>
</evidence>
<accession>A0A839ELD4</accession>
<dbReference type="EMBL" id="JACGXN010000002">
    <property type="protein sequence ID" value="MBA8878284.1"/>
    <property type="molecule type" value="Genomic_DNA"/>
</dbReference>
<comment type="caution">
    <text evidence="9">The sequence shown here is derived from an EMBL/GenBank/DDBJ whole genome shotgun (WGS) entry which is preliminary data.</text>
</comment>
<evidence type="ECO:0000313" key="10">
    <source>
        <dbReference type="Proteomes" id="UP000549052"/>
    </source>
</evidence>
<keyword evidence="5" id="KW-0680">Restriction system</keyword>
<dbReference type="PROSITE" id="PS51679">
    <property type="entry name" value="SAM_MT_C5"/>
    <property type="match status" value="1"/>
</dbReference>
<dbReference type="EC" id="2.1.1.37" evidence="1"/>